<keyword evidence="4" id="KW-0004">4Fe-4S</keyword>
<dbReference type="Pfam" id="PF10589">
    <property type="entry name" value="NADH_4Fe-4S"/>
    <property type="match status" value="1"/>
</dbReference>
<dbReference type="RefSeq" id="WP_203798667.1">
    <property type="nucleotide sequence ID" value="NZ_BOMY01000002.1"/>
</dbReference>
<evidence type="ECO:0000256" key="7">
    <source>
        <dbReference type="ARBA" id="ARBA00022723"/>
    </source>
</evidence>
<evidence type="ECO:0000256" key="9">
    <source>
        <dbReference type="ARBA" id="ARBA00023014"/>
    </source>
</evidence>
<sequence>MTSVAEAAVGRVERRLLDGELGLDAHLARHGRLPLLDGSQIIGMARDSGLTGRGGAGFPVWRKLSAVAEAGDGSAVVVANGAEGEPASGKDRALLAYQPNLVLDGLQLVAAATKARAAHLYAPKAALAPLRALLEARRVAGLDRMSVTLQAAPDAFVSGEESAVVSALNGRGAVPADKRIRVIQAGVGGSPTLVQNVETLAHLALIARYGAGWFLSAGTADEPGTFLATISGAVRRPGVVEAGYGVPLGELIAAVGGATMRLQAVLIGGYHGGWVPADPALPVSRQALEPYGASPGAGVLVALPAGACGLGETARIAGYLADQVAGQCGPCINGLPRMAATLADLAARRPRAGLAAEAERLARLVSGRGACHHPDGTARLVLSAMRMFQADVAAHLNGRCLATEGYR</sequence>
<keyword evidence="7" id="KW-0479">Metal-binding</keyword>
<evidence type="ECO:0000259" key="10">
    <source>
        <dbReference type="Pfam" id="PF01512"/>
    </source>
</evidence>
<evidence type="ECO:0000313" key="12">
    <source>
        <dbReference type="EMBL" id="GIF18012.1"/>
    </source>
</evidence>
<dbReference type="GO" id="GO:0046872">
    <property type="term" value="F:metal ion binding"/>
    <property type="evidence" value="ECO:0007669"/>
    <property type="project" value="UniProtKB-KW"/>
</dbReference>
<dbReference type="InterPro" id="IPR011538">
    <property type="entry name" value="Nuo51_FMN-bd"/>
</dbReference>
<dbReference type="SUPFAM" id="SSF142019">
    <property type="entry name" value="Nqo1 FMN-binding domain-like"/>
    <property type="match status" value="1"/>
</dbReference>
<dbReference type="SUPFAM" id="SSF142984">
    <property type="entry name" value="Nqo1 middle domain-like"/>
    <property type="match status" value="1"/>
</dbReference>
<keyword evidence="9" id="KW-0411">Iron-sulfur</keyword>
<comment type="caution">
    <text evidence="12">The sequence shown here is derived from an EMBL/GenBank/DDBJ whole genome shotgun (WGS) entry which is preliminary data.</text>
</comment>
<keyword evidence="8" id="KW-0408">Iron</keyword>
<dbReference type="Gene3D" id="3.40.50.11540">
    <property type="entry name" value="NADH-ubiquinone oxidoreductase 51kDa subunit"/>
    <property type="match status" value="1"/>
</dbReference>
<dbReference type="GO" id="GO:0045333">
    <property type="term" value="P:cellular respiration"/>
    <property type="evidence" value="ECO:0007669"/>
    <property type="project" value="TreeGrafter"/>
</dbReference>
<dbReference type="Gene3D" id="1.20.1440.230">
    <property type="entry name" value="NADH-ubiquinone oxidoreductase 51kDa subunit, iron-sulphur binding domain"/>
    <property type="match status" value="1"/>
</dbReference>
<protein>
    <submittedName>
        <fullName evidence="12">Uncharacterized protein</fullName>
    </submittedName>
</protein>
<dbReference type="GO" id="GO:0051539">
    <property type="term" value="F:4 iron, 4 sulfur cluster binding"/>
    <property type="evidence" value="ECO:0007669"/>
    <property type="project" value="UniProtKB-KW"/>
</dbReference>
<dbReference type="SUPFAM" id="SSF140490">
    <property type="entry name" value="Nqo1C-terminal domain-like"/>
    <property type="match status" value="1"/>
</dbReference>
<dbReference type="InterPro" id="IPR050837">
    <property type="entry name" value="ComplexI_51kDa_subunit"/>
</dbReference>
<feature type="domain" description="NADH-ubiquinone oxidoreductase 51kDa subunit iron-sulphur binding" evidence="11">
    <location>
        <begin position="314"/>
        <end position="395"/>
    </location>
</feature>
<dbReference type="EMBL" id="BOMY01000002">
    <property type="protein sequence ID" value="GIF18012.1"/>
    <property type="molecule type" value="Genomic_DNA"/>
</dbReference>
<comment type="cofactor">
    <cofactor evidence="2">
        <name>[4Fe-4S] cluster</name>
        <dbReference type="ChEBI" id="CHEBI:49883"/>
    </cofactor>
</comment>
<organism evidence="12 13">
    <name type="scientific">Paractinoplanes tereljensis</name>
    <dbReference type="NCBI Taxonomy" id="571912"/>
    <lineage>
        <taxon>Bacteria</taxon>
        <taxon>Bacillati</taxon>
        <taxon>Actinomycetota</taxon>
        <taxon>Actinomycetes</taxon>
        <taxon>Micromonosporales</taxon>
        <taxon>Micromonosporaceae</taxon>
        <taxon>Paractinoplanes</taxon>
    </lineage>
</organism>
<dbReference type="PANTHER" id="PTHR11780">
    <property type="entry name" value="NADH-UBIQUINONE OXIDOREDUCTASE FLAVOPROTEIN 1 NDUFV1"/>
    <property type="match status" value="1"/>
</dbReference>
<comment type="cofactor">
    <cofactor evidence="1">
        <name>FMN</name>
        <dbReference type="ChEBI" id="CHEBI:58210"/>
    </cofactor>
</comment>
<dbReference type="Proteomes" id="UP000623608">
    <property type="component" value="Unassembled WGS sequence"/>
</dbReference>
<dbReference type="PANTHER" id="PTHR11780:SF10">
    <property type="entry name" value="NADH DEHYDROGENASE [UBIQUINONE] FLAVOPROTEIN 1, MITOCHONDRIAL"/>
    <property type="match status" value="1"/>
</dbReference>
<evidence type="ECO:0000256" key="6">
    <source>
        <dbReference type="ARBA" id="ARBA00022643"/>
    </source>
</evidence>
<keyword evidence="6" id="KW-0288">FMN</keyword>
<keyword evidence="13" id="KW-1185">Reference proteome</keyword>
<evidence type="ECO:0000256" key="8">
    <source>
        <dbReference type="ARBA" id="ARBA00023004"/>
    </source>
</evidence>
<accession>A0A919NHS1</accession>
<dbReference type="InterPro" id="IPR019575">
    <property type="entry name" value="Nuop51_4Fe4S-bd"/>
</dbReference>
<name>A0A919NHS1_9ACTN</name>
<dbReference type="InterPro" id="IPR037225">
    <property type="entry name" value="Nuo51_FMN-bd_sf"/>
</dbReference>
<reference evidence="12" key="1">
    <citation type="submission" date="2021-01" db="EMBL/GenBank/DDBJ databases">
        <title>Whole genome shotgun sequence of Actinoplanes tereljensis NBRC 105297.</title>
        <authorList>
            <person name="Komaki H."/>
            <person name="Tamura T."/>
        </authorList>
    </citation>
    <scope>NUCLEOTIDE SEQUENCE</scope>
    <source>
        <strain evidence="12">NBRC 105297</strain>
    </source>
</reference>
<evidence type="ECO:0000256" key="4">
    <source>
        <dbReference type="ARBA" id="ARBA00022485"/>
    </source>
</evidence>
<dbReference type="InterPro" id="IPR037207">
    <property type="entry name" value="Nuop51_4Fe4S-bd_sf"/>
</dbReference>
<dbReference type="Pfam" id="PF01512">
    <property type="entry name" value="Complex1_51K"/>
    <property type="match status" value="1"/>
</dbReference>
<proteinExistence type="inferred from homology"/>
<dbReference type="GO" id="GO:0003954">
    <property type="term" value="F:NADH dehydrogenase activity"/>
    <property type="evidence" value="ECO:0007669"/>
    <property type="project" value="TreeGrafter"/>
</dbReference>
<evidence type="ECO:0000313" key="13">
    <source>
        <dbReference type="Proteomes" id="UP000623608"/>
    </source>
</evidence>
<keyword evidence="5" id="KW-0285">Flavoprotein</keyword>
<gene>
    <name evidence="12" type="ORF">Ate02nite_07420</name>
</gene>
<evidence type="ECO:0000256" key="1">
    <source>
        <dbReference type="ARBA" id="ARBA00001917"/>
    </source>
</evidence>
<feature type="domain" description="NADH-ubiquinone oxidoreductase 51kDa subunit FMN-binding" evidence="10">
    <location>
        <begin position="46"/>
        <end position="203"/>
    </location>
</feature>
<evidence type="ECO:0000256" key="3">
    <source>
        <dbReference type="ARBA" id="ARBA00007523"/>
    </source>
</evidence>
<evidence type="ECO:0000259" key="11">
    <source>
        <dbReference type="Pfam" id="PF10589"/>
    </source>
</evidence>
<dbReference type="AlphaFoldDB" id="A0A919NHS1"/>
<evidence type="ECO:0000256" key="2">
    <source>
        <dbReference type="ARBA" id="ARBA00001966"/>
    </source>
</evidence>
<dbReference type="Gene3D" id="3.10.20.600">
    <property type="match status" value="1"/>
</dbReference>
<comment type="similarity">
    <text evidence="3">Belongs to the complex I 51 kDa subunit family.</text>
</comment>
<evidence type="ECO:0000256" key="5">
    <source>
        <dbReference type="ARBA" id="ARBA00022630"/>
    </source>
</evidence>